<evidence type="ECO:0000313" key="2">
    <source>
        <dbReference type="EMBL" id="QDU07665.1"/>
    </source>
</evidence>
<evidence type="ECO:0000256" key="1">
    <source>
        <dbReference type="SAM" id="Phobius"/>
    </source>
</evidence>
<keyword evidence="1" id="KW-0812">Transmembrane</keyword>
<organism evidence="2 3">
    <name type="scientific">Gimesia aquarii</name>
    <dbReference type="NCBI Taxonomy" id="2527964"/>
    <lineage>
        <taxon>Bacteria</taxon>
        <taxon>Pseudomonadati</taxon>
        <taxon>Planctomycetota</taxon>
        <taxon>Planctomycetia</taxon>
        <taxon>Planctomycetales</taxon>
        <taxon>Planctomycetaceae</taxon>
        <taxon>Gimesia</taxon>
    </lineage>
</organism>
<keyword evidence="1" id="KW-1133">Transmembrane helix</keyword>
<feature type="transmembrane region" description="Helical" evidence="1">
    <location>
        <begin position="43"/>
        <end position="60"/>
    </location>
</feature>
<dbReference type="Proteomes" id="UP000318384">
    <property type="component" value="Chromosome"/>
</dbReference>
<reference evidence="2 3" key="1">
    <citation type="submission" date="2019-03" db="EMBL/GenBank/DDBJ databases">
        <title>Deep-cultivation of Planctomycetes and their phenomic and genomic characterization uncovers novel biology.</title>
        <authorList>
            <person name="Wiegand S."/>
            <person name="Jogler M."/>
            <person name="Boedeker C."/>
            <person name="Pinto D."/>
            <person name="Vollmers J."/>
            <person name="Rivas-Marin E."/>
            <person name="Kohn T."/>
            <person name="Peeters S.H."/>
            <person name="Heuer A."/>
            <person name="Rast P."/>
            <person name="Oberbeckmann S."/>
            <person name="Bunk B."/>
            <person name="Jeske O."/>
            <person name="Meyerdierks A."/>
            <person name="Storesund J.E."/>
            <person name="Kallscheuer N."/>
            <person name="Luecker S."/>
            <person name="Lage O.M."/>
            <person name="Pohl T."/>
            <person name="Merkel B.J."/>
            <person name="Hornburger P."/>
            <person name="Mueller R.-W."/>
            <person name="Bruemmer F."/>
            <person name="Labrenz M."/>
            <person name="Spormann A.M."/>
            <person name="Op den Camp H."/>
            <person name="Overmann J."/>
            <person name="Amann R."/>
            <person name="Jetten M.S.M."/>
            <person name="Mascher T."/>
            <person name="Medema M.H."/>
            <person name="Devos D.P."/>
            <person name="Kaster A.-K."/>
            <person name="Ovreas L."/>
            <person name="Rohde M."/>
            <person name="Galperin M.Y."/>
            <person name="Jogler C."/>
        </authorList>
    </citation>
    <scope>NUCLEOTIDE SEQUENCE [LARGE SCALE GENOMIC DNA]</scope>
    <source>
        <strain evidence="2 3">V202</strain>
    </source>
</reference>
<protein>
    <submittedName>
        <fullName evidence="2">Uncharacterized protein</fullName>
    </submittedName>
</protein>
<proteinExistence type="predicted"/>
<keyword evidence="3" id="KW-1185">Reference proteome</keyword>
<sequence length="61" mass="7435">MMLLKKNYIPLILVTSIFAYVIFDSRNNNNNQSFLHWVWKNDPWFFFLLIPMFLGMIALMY</sequence>
<accession>A0A517WQX7</accession>
<evidence type="ECO:0000313" key="3">
    <source>
        <dbReference type="Proteomes" id="UP000318384"/>
    </source>
</evidence>
<name>A0A517WQX7_9PLAN</name>
<keyword evidence="1" id="KW-0472">Membrane</keyword>
<dbReference type="AlphaFoldDB" id="A0A517WQX7"/>
<feature type="transmembrane region" description="Helical" evidence="1">
    <location>
        <begin position="7"/>
        <end position="23"/>
    </location>
</feature>
<dbReference type="EMBL" id="CP037422">
    <property type="protein sequence ID" value="QDU07665.1"/>
    <property type="molecule type" value="Genomic_DNA"/>
</dbReference>
<gene>
    <name evidence="2" type="ORF">V202x_10240</name>
</gene>